<feature type="modified residue" description="4-aspartylphosphate" evidence="2">
    <location>
        <position position="55"/>
    </location>
</feature>
<name>A0A1M6MKT4_MALRU</name>
<evidence type="ECO:0000256" key="1">
    <source>
        <dbReference type="ARBA" id="ARBA00022553"/>
    </source>
</evidence>
<reference evidence="4 5" key="1">
    <citation type="submission" date="2016-11" db="EMBL/GenBank/DDBJ databases">
        <authorList>
            <person name="Jaros S."/>
            <person name="Januszkiewicz K."/>
            <person name="Wedrychowicz H."/>
        </authorList>
    </citation>
    <scope>NUCLEOTIDE SEQUENCE [LARGE SCALE GENOMIC DNA]</scope>
    <source>
        <strain evidence="4 5">DSM 5091</strain>
    </source>
</reference>
<dbReference type="Gene3D" id="3.40.50.2300">
    <property type="match status" value="1"/>
</dbReference>
<evidence type="ECO:0000259" key="3">
    <source>
        <dbReference type="PROSITE" id="PS50110"/>
    </source>
</evidence>
<evidence type="ECO:0000313" key="5">
    <source>
        <dbReference type="Proteomes" id="UP000184171"/>
    </source>
</evidence>
<dbReference type="SUPFAM" id="SSF52172">
    <property type="entry name" value="CheY-like"/>
    <property type="match status" value="1"/>
</dbReference>
<evidence type="ECO:0000313" key="4">
    <source>
        <dbReference type="EMBL" id="SHJ84016.1"/>
    </source>
</evidence>
<gene>
    <name evidence="4" type="ORF">SAMN02745165_03313</name>
</gene>
<evidence type="ECO:0000256" key="2">
    <source>
        <dbReference type="PROSITE-ProRule" id="PRU00169"/>
    </source>
</evidence>
<dbReference type="InterPro" id="IPR011006">
    <property type="entry name" value="CheY-like_superfamily"/>
</dbReference>
<dbReference type="Pfam" id="PF00072">
    <property type="entry name" value="Response_reg"/>
    <property type="match status" value="1"/>
</dbReference>
<dbReference type="SMART" id="SM00448">
    <property type="entry name" value="REC"/>
    <property type="match status" value="1"/>
</dbReference>
<dbReference type="STRING" id="1122189.SAMN02745165_03313"/>
<accession>A0A1M6MKT4</accession>
<dbReference type="InterPro" id="IPR001789">
    <property type="entry name" value="Sig_transdc_resp-reg_receiver"/>
</dbReference>
<dbReference type="PANTHER" id="PTHR43719:SF28">
    <property type="entry name" value="PEROXIDE STRESS-ACTIVATED HISTIDINE KINASE MAK1-RELATED"/>
    <property type="match status" value="1"/>
</dbReference>
<dbReference type="InterPro" id="IPR050956">
    <property type="entry name" value="2C_system_His_kinase"/>
</dbReference>
<dbReference type="CDD" id="cd17546">
    <property type="entry name" value="REC_hyHK_CKI1_RcsC-like"/>
    <property type="match status" value="1"/>
</dbReference>
<dbReference type="RefSeq" id="WP_072909846.1">
    <property type="nucleotide sequence ID" value="NZ_FQZT01000019.1"/>
</dbReference>
<dbReference type="PANTHER" id="PTHR43719">
    <property type="entry name" value="TWO-COMPONENT HISTIDINE KINASE"/>
    <property type="match status" value="1"/>
</dbReference>
<keyword evidence="1 2" id="KW-0597">Phosphoprotein</keyword>
<dbReference type="PROSITE" id="PS50110">
    <property type="entry name" value="RESPONSE_REGULATORY"/>
    <property type="match status" value="1"/>
</dbReference>
<dbReference type="OrthoDB" id="9790466at2"/>
<dbReference type="GO" id="GO:0000160">
    <property type="term" value="P:phosphorelay signal transduction system"/>
    <property type="evidence" value="ECO:0007669"/>
    <property type="project" value="InterPro"/>
</dbReference>
<proteinExistence type="predicted"/>
<protein>
    <submittedName>
        <fullName evidence="4">Two-component system, chemotaxis family, response regulator CheY</fullName>
    </submittedName>
</protein>
<dbReference type="EMBL" id="FQZT01000019">
    <property type="protein sequence ID" value="SHJ84016.1"/>
    <property type="molecule type" value="Genomic_DNA"/>
</dbReference>
<organism evidence="4 5">
    <name type="scientific">Malonomonas rubra DSM 5091</name>
    <dbReference type="NCBI Taxonomy" id="1122189"/>
    <lineage>
        <taxon>Bacteria</taxon>
        <taxon>Pseudomonadati</taxon>
        <taxon>Thermodesulfobacteriota</taxon>
        <taxon>Desulfuromonadia</taxon>
        <taxon>Desulfuromonadales</taxon>
        <taxon>Geopsychrobacteraceae</taxon>
        <taxon>Malonomonas</taxon>
    </lineage>
</organism>
<feature type="domain" description="Response regulatory" evidence="3">
    <location>
        <begin position="2"/>
        <end position="129"/>
    </location>
</feature>
<keyword evidence="5" id="KW-1185">Reference proteome</keyword>
<dbReference type="AlphaFoldDB" id="A0A1M6MKT4"/>
<sequence length="132" mass="15137">MRVLVAEDDFVSSRLLQKMLAEFADCDMAVDGNEAVVAFEKSLREKRYYDLVCLDIMMPKMNGQEVLKTIRRLEREQNLSAEHEARILMTTALDSPQNVVDAYYQGGCDGYLVKPIKKQPMLEKLQQFGLID</sequence>
<dbReference type="Proteomes" id="UP000184171">
    <property type="component" value="Unassembled WGS sequence"/>
</dbReference>